<evidence type="ECO:0000256" key="3">
    <source>
        <dbReference type="ARBA" id="ARBA00022525"/>
    </source>
</evidence>
<evidence type="ECO:0000256" key="6">
    <source>
        <dbReference type="SAM" id="SignalP"/>
    </source>
</evidence>
<dbReference type="RefSeq" id="XP_014681581.1">
    <property type="nucleotide sequence ID" value="XM_014826095.1"/>
</dbReference>
<evidence type="ECO:0000313" key="7">
    <source>
        <dbReference type="Proteomes" id="UP000695022"/>
    </source>
</evidence>
<evidence type="ECO:0000256" key="4">
    <source>
        <dbReference type="ARBA" id="ARBA00022702"/>
    </source>
</evidence>
<dbReference type="InterPro" id="IPR001166">
    <property type="entry name" value="Hyperglycemic"/>
</dbReference>
<dbReference type="InterPro" id="IPR035957">
    <property type="entry name" value="Crust_neurohorm_sf"/>
</dbReference>
<dbReference type="PANTHER" id="PTHR35981">
    <property type="entry name" value="ION TRANSPORT PEPTIDE, ISOFORM C"/>
    <property type="match status" value="1"/>
</dbReference>
<evidence type="ECO:0000313" key="8">
    <source>
        <dbReference type="RefSeq" id="XP_014681581.1"/>
    </source>
</evidence>
<organism evidence="7 8">
    <name type="scientific">Priapulus caudatus</name>
    <name type="common">Priapulid worm</name>
    <dbReference type="NCBI Taxonomy" id="37621"/>
    <lineage>
        <taxon>Eukaryota</taxon>
        <taxon>Metazoa</taxon>
        <taxon>Ecdysozoa</taxon>
        <taxon>Scalidophora</taxon>
        <taxon>Priapulida</taxon>
        <taxon>Priapulimorpha</taxon>
        <taxon>Priapulimorphida</taxon>
        <taxon>Priapulidae</taxon>
        <taxon>Priapulus</taxon>
    </lineage>
</organism>
<dbReference type="Proteomes" id="UP000695022">
    <property type="component" value="Unplaced"/>
</dbReference>
<keyword evidence="7" id="KW-1185">Reference proteome</keyword>
<keyword evidence="6" id="KW-0732">Signal</keyword>
<evidence type="ECO:0000256" key="2">
    <source>
        <dbReference type="ARBA" id="ARBA00005447"/>
    </source>
</evidence>
<dbReference type="Gene3D" id="1.10.2010.10">
    <property type="entry name" value="Crustacean CHH/MIH/GIH neurohormone"/>
    <property type="match status" value="1"/>
</dbReference>
<dbReference type="InterPro" id="IPR018251">
    <property type="entry name" value="Crust_neurhormone_CS"/>
</dbReference>
<protein>
    <submittedName>
        <fullName evidence="8">Ion transport peptide-like</fullName>
    </submittedName>
</protein>
<feature type="chain" id="PRO_5047124428" evidence="6">
    <location>
        <begin position="25"/>
        <end position="115"/>
    </location>
</feature>
<dbReference type="Pfam" id="PF01147">
    <property type="entry name" value="Crust_neurohorm"/>
    <property type="match status" value="1"/>
</dbReference>
<accession>A0ABM1FAW0</accession>
<dbReference type="GeneID" id="106821338"/>
<name>A0ABM1FAW0_PRICU</name>
<keyword evidence="3" id="KW-0964">Secreted</keyword>
<comment type="similarity">
    <text evidence="2">Belongs to the arthropod CHH/MIH/GIH/VIH hormone family.</text>
</comment>
<keyword evidence="4" id="KW-0372">Hormone</keyword>
<keyword evidence="5" id="KW-1015">Disulfide bond</keyword>
<evidence type="ECO:0000256" key="1">
    <source>
        <dbReference type="ARBA" id="ARBA00004613"/>
    </source>
</evidence>
<dbReference type="PANTHER" id="PTHR35981:SF2">
    <property type="entry name" value="ION TRANSPORT PEPTIDE, ISOFORM C"/>
    <property type="match status" value="1"/>
</dbReference>
<feature type="signal peptide" evidence="6">
    <location>
        <begin position="1"/>
        <end position="24"/>
    </location>
</feature>
<sequence length="115" mass="13446">MDTALRCCMWVGVALLMLITVTSALDPALREKLRMRHQNNIQESCGVISKLQLTLLDRVCEDCHMMFRIQNLHSLCRINCFQNYYFRSCAKALYQAPLLTYVERRQHGENSVLYD</sequence>
<evidence type="ECO:0000256" key="5">
    <source>
        <dbReference type="ARBA" id="ARBA00023157"/>
    </source>
</evidence>
<dbReference type="InterPro" id="IPR031098">
    <property type="entry name" value="Crust_neurohorm"/>
</dbReference>
<gene>
    <name evidence="8" type="primary">LOC106821338</name>
</gene>
<proteinExistence type="inferred from homology"/>
<reference evidence="8" key="1">
    <citation type="submission" date="2025-08" db="UniProtKB">
        <authorList>
            <consortium name="RefSeq"/>
        </authorList>
    </citation>
    <scope>IDENTIFICATION</scope>
</reference>
<dbReference type="PROSITE" id="PS01250">
    <property type="entry name" value="CHH_MIH_GIH"/>
    <property type="match status" value="1"/>
</dbReference>
<comment type="subcellular location">
    <subcellularLocation>
        <location evidence="1">Secreted</location>
    </subcellularLocation>
</comment>
<dbReference type="SUPFAM" id="SSF81778">
    <property type="entry name" value="Crustacean CHH/MIH/GIH neurohormone"/>
    <property type="match status" value="1"/>
</dbReference>
<dbReference type="PRINTS" id="PR00550">
    <property type="entry name" value="HYPRGLYCEMIC"/>
</dbReference>